<evidence type="ECO:0000313" key="3">
    <source>
        <dbReference type="Proteomes" id="UP000059680"/>
    </source>
</evidence>
<accession>A0A0P0X3N6</accession>
<dbReference type="PaxDb" id="39947-A0A0P0X3N6"/>
<protein>
    <submittedName>
        <fullName evidence="2">Os07g0205600 protein</fullName>
    </submittedName>
</protein>
<reference evidence="2 3" key="3">
    <citation type="journal article" date="2013" name="Rice">
        <title>Improvement of the Oryza sativa Nipponbare reference genome using next generation sequence and optical map data.</title>
        <authorList>
            <person name="Kawahara Y."/>
            <person name="de la Bastide M."/>
            <person name="Hamilton J.P."/>
            <person name="Kanamori H."/>
            <person name="McCombie W.R."/>
            <person name="Ouyang S."/>
            <person name="Schwartz D.C."/>
            <person name="Tanaka T."/>
            <person name="Wu J."/>
            <person name="Zhou S."/>
            <person name="Childs K.L."/>
            <person name="Davidson R.M."/>
            <person name="Lin H."/>
            <person name="Quesada-Ocampo L."/>
            <person name="Vaillancourt B."/>
            <person name="Sakai H."/>
            <person name="Lee S.S."/>
            <person name="Kim J."/>
            <person name="Numa H."/>
            <person name="Itoh T."/>
            <person name="Buell C.R."/>
            <person name="Matsumoto T."/>
        </authorList>
    </citation>
    <scope>NUCLEOTIDE SEQUENCE [LARGE SCALE GENOMIC DNA]</scope>
    <source>
        <strain evidence="3">cv. Nipponbare</strain>
    </source>
</reference>
<keyword evidence="1" id="KW-0812">Transmembrane</keyword>
<organism evidence="2 3">
    <name type="scientific">Oryza sativa subsp. japonica</name>
    <name type="common">Rice</name>
    <dbReference type="NCBI Taxonomy" id="39947"/>
    <lineage>
        <taxon>Eukaryota</taxon>
        <taxon>Viridiplantae</taxon>
        <taxon>Streptophyta</taxon>
        <taxon>Embryophyta</taxon>
        <taxon>Tracheophyta</taxon>
        <taxon>Spermatophyta</taxon>
        <taxon>Magnoliopsida</taxon>
        <taxon>Liliopsida</taxon>
        <taxon>Poales</taxon>
        <taxon>Poaceae</taxon>
        <taxon>BOP clade</taxon>
        <taxon>Oryzoideae</taxon>
        <taxon>Oryzeae</taxon>
        <taxon>Oryzinae</taxon>
        <taxon>Oryza</taxon>
        <taxon>Oryza sativa</taxon>
    </lineage>
</organism>
<dbReference type="Gramene" id="Os07t0205600-00">
    <property type="protein sequence ID" value="Os07t0205600-00"/>
    <property type="gene ID" value="Os07g0205600"/>
</dbReference>
<proteinExistence type="predicted"/>
<feature type="transmembrane region" description="Helical" evidence="1">
    <location>
        <begin position="20"/>
        <end position="43"/>
    </location>
</feature>
<evidence type="ECO:0000256" key="1">
    <source>
        <dbReference type="SAM" id="Phobius"/>
    </source>
</evidence>
<name>A0A0P0X3N6_ORYSJ</name>
<keyword evidence="3" id="KW-1185">Reference proteome</keyword>
<dbReference type="AlphaFoldDB" id="A0A0P0X3N6"/>
<dbReference type="EMBL" id="AP014963">
    <property type="protein sequence ID" value="BAT00542.1"/>
    <property type="molecule type" value="Genomic_DNA"/>
</dbReference>
<reference evidence="3" key="1">
    <citation type="journal article" date="2005" name="Nature">
        <title>The map-based sequence of the rice genome.</title>
        <authorList>
            <consortium name="International rice genome sequencing project (IRGSP)"/>
            <person name="Matsumoto T."/>
            <person name="Wu J."/>
            <person name="Kanamori H."/>
            <person name="Katayose Y."/>
            <person name="Fujisawa M."/>
            <person name="Namiki N."/>
            <person name="Mizuno H."/>
            <person name="Yamamoto K."/>
            <person name="Antonio B.A."/>
            <person name="Baba T."/>
            <person name="Sakata K."/>
            <person name="Nagamura Y."/>
            <person name="Aoki H."/>
            <person name="Arikawa K."/>
            <person name="Arita K."/>
            <person name="Bito T."/>
            <person name="Chiden Y."/>
            <person name="Fujitsuka N."/>
            <person name="Fukunaka R."/>
            <person name="Hamada M."/>
            <person name="Harada C."/>
            <person name="Hayashi A."/>
            <person name="Hijishita S."/>
            <person name="Honda M."/>
            <person name="Hosokawa S."/>
            <person name="Ichikawa Y."/>
            <person name="Idonuma A."/>
            <person name="Iijima M."/>
            <person name="Ikeda M."/>
            <person name="Ikeno M."/>
            <person name="Ito K."/>
            <person name="Ito S."/>
            <person name="Ito T."/>
            <person name="Ito Y."/>
            <person name="Ito Y."/>
            <person name="Iwabuchi A."/>
            <person name="Kamiya K."/>
            <person name="Karasawa W."/>
            <person name="Kurita K."/>
            <person name="Katagiri S."/>
            <person name="Kikuta A."/>
            <person name="Kobayashi H."/>
            <person name="Kobayashi N."/>
            <person name="Machita K."/>
            <person name="Maehara T."/>
            <person name="Masukawa M."/>
            <person name="Mizubayashi T."/>
            <person name="Mukai Y."/>
            <person name="Nagasaki H."/>
            <person name="Nagata Y."/>
            <person name="Naito S."/>
            <person name="Nakashima M."/>
            <person name="Nakama Y."/>
            <person name="Nakamichi Y."/>
            <person name="Nakamura M."/>
            <person name="Meguro A."/>
            <person name="Negishi M."/>
            <person name="Ohta I."/>
            <person name="Ohta T."/>
            <person name="Okamoto M."/>
            <person name="Ono N."/>
            <person name="Saji S."/>
            <person name="Sakaguchi M."/>
            <person name="Sakai K."/>
            <person name="Shibata M."/>
            <person name="Shimokawa T."/>
            <person name="Song J."/>
            <person name="Takazaki Y."/>
            <person name="Terasawa K."/>
            <person name="Tsugane M."/>
            <person name="Tsuji K."/>
            <person name="Ueda S."/>
            <person name="Waki K."/>
            <person name="Yamagata H."/>
            <person name="Yamamoto M."/>
            <person name="Yamamoto S."/>
            <person name="Yamane H."/>
            <person name="Yoshiki S."/>
            <person name="Yoshihara R."/>
            <person name="Yukawa K."/>
            <person name="Zhong H."/>
            <person name="Yano M."/>
            <person name="Yuan Q."/>
            <person name="Ouyang S."/>
            <person name="Liu J."/>
            <person name="Jones K.M."/>
            <person name="Gansberger K."/>
            <person name="Moffat K."/>
            <person name="Hill J."/>
            <person name="Bera J."/>
            <person name="Fadrosh D."/>
            <person name="Jin S."/>
            <person name="Johri S."/>
            <person name="Kim M."/>
            <person name="Overton L."/>
            <person name="Reardon M."/>
            <person name="Tsitrin T."/>
            <person name="Vuong H."/>
            <person name="Weaver B."/>
            <person name="Ciecko A."/>
            <person name="Tallon L."/>
            <person name="Jackson J."/>
            <person name="Pai G."/>
            <person name="Aken S.V."/>
            <person name="Utterback T."/>
            <person name="Reidmuller S."/>
            <person name="Feldblyum T."/>
            <person name="Hsiao J."/>
            <person name="Zismann V."/>
            <person name="Iobst S."/>
            <person name="de Vazeille A.R."/>
            <person name="Buell C.R."/>
            <person name="Ying K."/>
            <person name="Li Y."/>
            <person name="Lu T."/>
            <person name="Huang Y."/>
            <person name="Zhao Q."/>
            <person name="Feng Q."/>
            <person name="Zhang L."/>
            <person name="Zhu J."/>
            <person name="Weng Q."/>
            <person name="Mu J."/>
            <person name="Lu Y."/>
            <person name="Fan D."/>
            <person name="Liu Y."/>
            <person name="Guan J."/>
            <person name="Zhang Y."/>
            <person name="Yu S."/>
            <person name="Liu X."/>
            <person name="Zhang Y."/>
            <person name="Hong G."/>
            <person name="Han B."/>
            <person name="Choisne N."/>
            <person name="Demange N."/>
            <person name="Orjeda G."/>
            <person name="Samain S."/>
            <person name="Cattolico L."/>
            <person name="Pelletier E."/>
            <person name="Couloux A."/>
            <person name="Segurens B."/>
            <person name="Wincker P."/>
            <person name="D'Hont A."/>
            <person name="Scarpelli C."/>
            <person name="Weissenbach J."/>
            <person name="Salanoubat M."/>
            <person name="Quetier F."/>
            <person name="Yu Y."/>
            <person name="Kim H.R."/>
            <person name="Rambo T."/>
            <person name="Currie J."/>
            <person name="Collura K."/>
            <person name="Luo M."/>
            <person name="Yang T."/>
            <person name="Ammiraju J.S.S."/>
            <person name="Engler F."/>
            <person name="Soderlund C."/>
            <person name="Wing R.A."/>
            <person name="Palmer L.E."/>
            <person name="de la Bastide M."/>
            <person name="Spiegel L."/>
            <person name="Nascimento L."/>
            <person name="Zutavern T."/>
            <person name="O'Shaughnessy A."/>
            <person name="Dike S."/>
            <person name="Dedhia N."/>
            <person name="Preston R."/>
            <person name="Balija V."/>
            <person name="McCombie W.R."/>
            <person name="Chow T."/>
            <person name="Chen H."/>
            <person name="Chung M."/>
            <person name="Chen C."/>
            <person name="Shaw J."/>
            <person name="Wu H."/>
            <person name="Hsiao K."/>
            <person name="Chao Y."/>
            <person name="Chu M."/>
            <person name="Cheng C."/>
            <person name="Hour A."/>
            <person name="Lee P."/>
            <person name="Lin S."/>
            <person name="Lin Y."/>
            <person name="Liou J."/>
            <person name="Liu S."/>
            <person name="Hsing Y."/>
            <person name="Raghuvanshi S."/>
            <person name="Mohanty A."/>
            <person name="Bharti A.K."/>
            <person name="Gaur A."/>
            <person name="Gupta V."/>
            <person name="Kumar D."/>
            <person name="Ravi V."/>
            <person name="Vij S."/>
            <person name="Kapur A."/>
            <person name="Khurana P."/>
            <person name="Khurana P."/>
            <person name="Khurana J.P."/>
            <person name="Tyagi A.K."/>
            <person name="Gaikwad K."/>
            <person name="Singh A."/>
            <person name="Dalal V."/>
            <person name="Srivastava S."/>
            <person name="Dixit A."/>
            <person name="Pal A.K."/>
            <person name="Ghazi I.A."/>
            <person name="Yadav M."/>
            <person name="Pandit A."/>
            <person name="Bhargava A."/>
            <person name="Sureshbabu K."/>
            <person name="Batra K."/>
            <person name="Sharma T.R."/>
            <person name="Mohapatra T."/>
            <person name="Singh N.K."/>
            <person name="Messing J."/>
            <person name="Nelson A.B."/>
            <person name="Fuks G."/>
            <person name="Kavchok S."/>
            <person name="Keizer G."/>
            <person name="Linton E."/>
            <person name="Llaca V."/>
            <person name="Song R."/>
            <person name="Tanyolac B."/>
            <person name="Young S."/>
            <person name="Ho-Il K."/>
            <person name="Hahn J.H."/>
            <person name="Sangsakoo G."/>
            <person name="Vanavichit A."/>
            <person name="de Mattos Luiz.A.T."/>
            <person name="Zimmer P.D."/>
            <person name="Malone G."/>
            <person name="Dellagostin O."/>
            <person name="de Oliveira A.C."/>
            <person name="Bevan M."/>
            <person name="Bancroft I."/>
            <person name="Minx P."/>
            <person name="Cordum H."/>
            <person name="Wilson R."/>
            <person name="Cheng Z."/>
            <person name="Jin W."/>
            <person name="Jiang J."/>
            <person name="Leong S.A."/>
            <person name="Iwama H."/>
            <person name="Gojobori T."/>
            <person name="Itoh T."/>
            <person name="Niimura Y."/>
            <person name="Fujii Y."/>
            <person name="Habara T."/>
            <person name="Sakai H."/>
            <person name="Sato Y."/>
            <person name="Wilson G."/>
            <person name="Kumar K."/>
            <person name="McCouch S."/>
            <person name="Juretic N."/>
            <person name="Hoen D."/>
            <person name="Wright S."/>
            <person name="Bruskiewich R."/>
            <person name="Bureau T."/>
            <person name="Miyao A."/>
            <person name="Hirochika H."/>
            <person name="Nishikawa T."/>
            <person name="Kadowaki K."/>
            <person name="Sugiura M."/>
            <person name="Burr B."/>
            <person name="Sasaki T."/>
        </authorList>
    </citation>
    <scope>NUCLEOTIDE SEQUENCE [LARGE SCALE GENOMIC DNA]</scope>
    <source>
        <strain evidence="3">cv. Nipponbare</strain>
    </source>
</reference>
<dbReference type="Proteomes" id="UP000059680">
    <property type="component" value="Chromosome 7"/>
</dbReference>
<dbReference type="InParanoid" id="A0A0P0X3N6"/>
<keyword evidence="1" id="KW-0472">Membrane</keyword>
<gene>
    <name evidence="2" type="ordered locus">Os07g0205600</name>
    <name evidence="2" type="ORF">OSNPB_070205600</name>
</gene>
<sequence>MLASSSPNSWAIRVLPRAAIVEVGAPVAIVAVLNIVAIGLLGVGAHPLGGLQLVAAVHHLDVLEVARLAEPFLREPPAPHLRRRVRAVGLRVHHLPAPLDHRRTVDEVGEEEGRPVAEDILPAELHPPVSFLWVLSEY</sequence>
<reference evidence="2 3" key="2">
    <citation type="journal article" date="2013" name="Plant Cell Physiol.">
        <title>Rice Annotation Project Database (RAP-DB): an integrative and interactive database for rice genomics.</title>
        <authorList>
            <person name="Sakai H."/>
            <person name="Lee S.S."/>
            <person name="Tanaka T."/>
            <person name="Numa H."/>
            <person name="Kim J."/>
            <person name="Kawahara Y."/>
            <person name="Wakimoto H."/>
            <person name="Yang C.C."/>
            <person name="Iwamoto M."/>
            <person name="Abe T."/>
            <person name="Yamada Y."/>
            <person name="Muto A."/>
            <person name="Inokuchi H."/>
            <person name="Ikemura T."/>
            <person name="Matsumoto T."/>
            <person name="Sasaki T."/>
            <person name="Itoh T."/>
        </authorList>
    </citation>
    <scope>NUCLEOTIDE SEQUENCE [LARGE SCALE GENOMIC DNA]</scope>
    <source>
        <strain evidence="3">cv. Nipponbare</strain>
    </source>
</reference>
<keyword evidence="1" id="KW-1133">Transmembrane helix</keyword>
<evidence type="ECO:0000313" key="2">
    <source>
        <dbReference type="EMBL" id="BAT00542.1"/>
    </source>
</evidence>